<protein>
    <submittedName>
        <fullName evidence="1">DUF2303 family protein</fullName>
    </submittedName>
</protein>
<comment type="caution">
    <text evidence="1">The sequence shown here is derived from an EMBL/GenBank/DDBJ whole genome shotgun (WGS) entry which is preliminary data.</text>
</comment>
<name>A0A4V5MU34_9RHOB</name>
<dbReference type="Pfam" id="PF10065">
    <property type="entry name" value="DUF2303"/>
    <property type="match status" value="1"/>
</dbReference>
<accession>A0A4V5MU34</accession>
<reference evidence="1 2" key="1">
    <citation type="submission" date="2019-04" db="EMBL/GenBank/DDBJ databases">
        <authorList>
            <person name="Li J."/>
        </authorList>
    </citation>
    <scope>NUCLEOTIDE SEQUENCE [LARGE SCALE GENOMIC DNA]</scope>
    <source>
        <strain evidence="1 2">CCTCC AB2016182</strain>
    </source>
</reference>
<dbReference type="EMBL" id="SUNH01000006">
    <property type="protein sequence ID" value="TJZ86138.1"/>
    <property type="molecule type" value="Genomic_DNA"/>
</dbReference>
<dbReference type="AlphaFoldDB" id="A0A4V5MU34"/>
<gene>
    <name evidence="1" type="ORF">FA740_04420</name>
</gene>
<dbReference type="OrthoDB" id="7346200at2"/>
<evidence type="ECO:0000313" key="2">
    <source>
        <dbReference type="Proteomes" id="UP000306223"/>
    </source>
</evidence>
<sequence length="343" mass="37972">MSAATANCAPPSEETMTTVYPPAKNIAETIIDHMSSVGGIEVISFPNADTPNPFIIAAPDGMRLHDLTRQHREVVEALKPLQRTGQAVLEDLDSLIAWTNRFKSDDTVLFGQIHPTPKLTAVIDYHAEGPSKIDPVEGDPKASYGRHTGLYTFPVSEEWKRWNAISGQPLTKDQFGEFIEENAKDFLDPTPALLNGKTDGAEAWELRMIEIGAKVQGRFGQYAALAQLSRNFQVYDAGHLQVSTNRDTGETHVQFLDEHRGPDGAPLRLPNLFMIAIPVFEEGALYRLAVRFRYRKAGSEVKFFATLYNPDVAQRDAAREALNMAQEQTAVPLMIGKPEIGAR</sequence>
<keyword evidence="2" id="KW-1185">Reference proteome</keyword>
<organism evidence="1 2">
    <name type="scientific">Paracoccus hibiscisoli</name>
    <dbReference type="NCBI Taxonomy" id="2023261"/>
    <lineage>
        <taxon>Bacteria</taxon>
        <taxon>Pseudomonadati</taxon>
        <taxon>Pseudomonadota</taxon>
        <taxon>Alphaproteobacteria</taxon>
        <taxon>Rhodobacterales</taxon>
        <taxon>Paracoccaceae</taxon>
        <taxon>Paracoccus</taxon>
    </lineage>
</organism>
<proteinExistence type="predicted"/>
<dbReference type="InterPro" id="IPR019276">
    <property type="entry name" value="DUF2303"/>
</dbReference>
<dbReference type="Proteomes" id="UP000306223">
    <property type="component" value="Unassembled WGS sequence"/>
</dbReference>
<evidence type="ECO:0000313" key="1">
    <source>
        <dbReference type="EMBL" id="TJZ86138.1"/>
    </source>
</evidence>